<gene>
    <name evidence="2" type="ORF">E8E13_009992</name>
</gene>
<feature type="region of interest" description="Disordered" evidence="1">
    <location>
        <begin position="55"/>
        <end position="274"/>
    </location>
</feature>
<feature type="compositionally biased region" description="Low complexity" evidence="1">
    <location>
        <begin position="164"/>
        <end position="174"/>
    </location>
</feature>
<feature type="compositionally biased region" description="Polar residues" evidence="1">
    <location>
        <begin position="230"/>
        <end position="273"/>
    </location>
</feature>
<reference evidence="2" key="1">
    <citation type="submission" date="2019-04" db="EMBL/GenBank/DDBJ databases">
        <title>Sequencing of skin fungus with MAO and IRED activity.</title>
        <authorList>
            <person name="Marsaioli A.J."/>
            <person name="Bonatto J.M.C."/>
            <person name="Reis Junior O."/>
        </authorList>
    </citation>
    <scope>NUCLEOTIDE SEQUENCE</scope>
    <source>
        <strain evidence="2">30M1</strain>
    </source>
</reference>
<evidence type="ECO:0000256" key="1">
    <source>
        <dbReference type="SAM" id="MobiDB-lite"/>
    </source>
</evidence>
<feature type="compositionally biased region" description="Polar residues" evidence="1">
    <location>
        <begin position="126"/>
        <end position="138"/>
    </location>
</feature>
<organism evidence="2 3">
    <name type="scientific">Curvularia kusanoi</name>
    <name type="common">Cochliobolus kusanoi</name>
    <dbReference type="NCBI Taxonomy" id="90978"/>
    <lineage>
        <taxon>Eukaryota</taxon>
        <taxon>Fungi</taxon>
        <taxon>Dikarya</taxon>
        <taxon>Ascomycota</taxon>
        <taxon>Pezizomycotina</taxon>
        <taxon>Dothideomycetes</taxon>
        <taxon>Pleosporomycetidae</taxon>
        <taxon>Pleosporales</taxon>
        <taxon>Pleosporineae</taxon>
        <taxon>Pleosporaceae</taxon>
        <taxon>Curvularia</taxon>
    </lineage>
</organism>
<feature type="compositionally biased region" description="Polar residues" evidence="1">
    <location>
        <begin position="81"/>
        <end position="99"/>
    </location>
</feature>
<dbReference type="OrthoDB" id="3944493at2759"/>
<evidence type="ECO:0000313" key="2">
    <source>
        <dbReference type="EMBL" id="KAF3010916.1"/>
    </source>
</evidence>
<comment type="caution">
    <text evidence="2">The sequence shown here is derived from an EMBL/GenBank/DDBJ whole genome shotgun (WGS) entry which is preliminary data.</text>
</comment>
<proteinExistence type="predicted"/>
<dbReference type="AlphaFoldDB" id="A0A9P4TQ09"/>
<dbReference type="EMBL" id="SWKU01000001">
    <property type="protein sequence ID" value="KAF3010916.1"/>
    <property type="molecule type" value="Genomic_DNA"/>
</dbReference>
<dbReference type="Proteomes" id="UP000801428">
    <property type="component" value="Unassembled WGS sequence"/>
</dbReference>
<name>A0A9P4TQ09_CURKU</name>
<keyword evidence="3" id="KW-1185">Reference proteome</keyword>
<sequence length="504" mass="55261">MPSFAFWKSSKPDESKSPLLSDAAVKAELSVIIPNTSKAVDLNPGNQDAGVFLFDDDAREIPGDETPVIEQKPPMSIGPTLDSSNSLPNQHTSTTNETSDLLLDVKEPSPCSQLPALVPEAHSSVKESTASEPPSTCAETPVSKGDSETNVPQASSPTREPESEAATSTSSRTESNADEERPSPPRSQPLSLVPKEAGPILDIEKGTARRRFNTIETSMRDRDSGVYMSDSETSPNFSRPFSVACSETTPLRSRVTSLSKPATPSPQRTNSIVRLQRPAELNLGFSSPTSSPKPKSELDVRHNIIQNSKTRSKAALRSPTQLLQDRLNMTQSQRKEVEDKARVFTPPRAAVNGCLLPGPGAQAEAFTSTSVRAKTEAGHRPAWWCKVDKLVVFDGVERQGDGELRLKTRTSKGLTIARRRGDLETVVIPMDCAHCIEMLNRHEWKYDMRVCKRSVCWDCKERCKWELEQENLSAATPRADVNRERADSMLDVQSGSNLAKEITV</sequence>
<feature type="compositionally biased region" description="Polar residues" evidence="1">
    <location>
        <begin position="148"/>
        <end position="157"/>
    </location>
</feature>
<protein>
    <submittedName>
        <fullName evidence="2">Uncharacterized protein</fullName>
    </submittedName>
</protein>
<accession>A0A9P4TQ09</accession>
<evidence type="ECO:0000313" key="3">
    <source>
        <dbReference type="Proteomes" id="UP000801428"/>
    </source>
</evidence>